<dbReference type="PROSITE" id="PS00018">
    <property type="entry name" value="EF_HAND_1"/>
    <property type="match status" value="1"/>
</dbReference>
<comment type="caution">
    <text evidence="3">The sequence shown here is derived from an EMBL/GenBank/DDBJ whole genome shotgun (WGS) entry which is preliminary data.</text>
</comment>
<dbReference type="GO" id="GO:0051480">
    <property type="term" value="P:regulation of cytosolic calcium ion concentration"/>
    <property type="evidence" value="ECO:0007669"/>
    <property type="project" value="TreeGrafter"/>
</dbReference>
<feature type="domain" description="EF-hand" evidence="2">
    <location>
        <begin position="111"/>
        <end position="146"/>
    </location>
</feature>
<dbReference type="SMART" id="SM00054">
    <property type="entry name" value="EFh"/>
    <property type="match status" value="4"/>
</dbReference>
<gene>
    <name evidence="3" type="ORF">Ae201684_006840</name>
</gene>
<dbReference type="InterPro" id="IPR011992">
    <property type="entry name" value="EF-hand-dom_pair"/>
</dbReference>
<dbReference type="InterPro" id="IPR018247">
    <property type="entry name" value="EF_Hand_1_Ca_BS"/>
</dbReference>
<dbReference type="Gene3D" id="1.10.238.10">
    <property type="entry name" value="EF-hand"/>
    <property type="match status" value="3"/>
</dbReference>
<protein>
    <recommendedName>
        <fullName evidence="2">EF-hand domain-containing protein</fullName>
    </recommendedName>
</protein>
<evidence type="ECO:0000259" key="2">
    <source>
        <dbReference type="PROSITE" id="PS50222"/>
    </source>
</evidence>
<name>A0A6G0XAM8_9STRA</name>
<dbReference type="SUPFAM" id="SSF47473">
    <property type="entry name" value="EF-hand"/>
    <property type="match status" value="1"/>
</dbReference>
<evidence type="ECO:0000256" key="1">
    <source>
        <dbReference type="ARBA" id="ARBA00022837"/>
    </source>
</evidence>
<dbReference type="PANTHER" id="PTHR19972">
    <property type="entry name" value="CALBINDIN"/>
    <property type="match status" value="1"/>
</dbReference>
<organism evidence="3 4">
    <name type="scientific">Aphanomyces euteiches</name>
    <dbReference type="NCBI Taxonomy" id="100861"/>
    <lineage>
        <taxon>Eukaryota</taxon>
        <taxon>Sar</taxon>
        <taxon>Stramenopiles</taxon>
        <taxon>Oomycota</taxon>
        <taxon>Saprolegniomycetes</taxon>
        <taxon>Saprolegniales</taxon>
        <taxon>Verrucalvaceae</taxon>
        <taxon>Aphanomyces</taxon>
    </lineage>
</organism>
<dbReference type="EMBL" id="VJMJ01000085">
    <property type="protein sequence ID" value="KAF0737030.1"/>
    <property type="molecule type" value="Genomic_DNA"/>
</dbReference>
<feature type="domain" description="EF-hand" evidence="2">
    <location>
        <begin position="154"/>
        <end position="189"/>
    </location>
</feature>
<dbReference type="InterPro" id="IPR002048">
    <property type="entry name" value="EF_hand_dom"/>
</dbReference>
<evidence type="ECO:0000313" key="4">
    <source>
        <dbReference type="Proteomes" id="UP000481153"/>
    </source>
</evidence>
<dbReference type="PROSITE" id="PS50222">
    <property type="entry name" value="EF_HAND_2"/>
    <property type="match status" value="3"/>
</dbReference>
<dbReference type="InterPro" id="IPR051001">
    <property type="entry name" value="Calbindin_Ca-bind"/>
</dbReference>
<keyword evidence="1" id="KW-0106">Calcium</keyword>
<evidence type="ECO:0000313" key="3">
    <source>
        <dbReference type="EMBL" id="KAF0737030.1"/>
    </source>
</evidence>
<dbReference type="VEuPathDB" id="FungiDB:AeMF1_015972"/>
<keyword evidence="4" id="KW-1185">Reference proteome</keyword>
<accession>A0A6G0XAM8</accession>
<dbReference type="Pfam" id="PF13202">
    <property type="entry name" value="EF-hand_5"/>
    <property type="match status" value="2"/>
</dbReference>
<dbReference type="GO" id="GO:0005509">
    <property type="term" value="F:calcium ion binding"/>
    <property type="evidence" value="ECO:0007669"/>
    <property type="project" value="InterPro"/>
</dbReference>
<sequence length="190" mass="21370">MATSSSPVARKFIDAYIDGVWNVYDCDLNGYLERKEARTFVLSLLEELATEGLYVRPDELDFDAYFDAYDQDGNGHLSRSEASVFVEQLMAPMSDEAAAPVASNDAETKAFLDNYMNDVWATYDGDHSGFLERKEARAFVDKLIQDMVASGLDVQGFDFDACFDAYDVDGNNQLSRKELRVFVEQLMGLQ</sequence>
<dbReference type="GO" id="GO:0005829">
    <property type="term" value="C:cytosol"/>
    <property type="evidence" value="ECO:0007669"/>
    <property type="project" value="TreeGrafter"/>
</dbReference>
<dbReference type="AlphaFoldDB" id="A0A6G0XAM8"/>
<proteinExistence type="predicted"/>
<reference evidence="3 4" key="1">
    <citation type="submission" date="2019-07" db="EMBL/GenBank/DDBJ databases">
        <title>Genomics analysis of Aphanomyces spp. identifies a new class of oomycete effector associated with host adaptation.</title>
        <authorList>
            <person name="Gaulin E."/>
        </authorList>
    </citation>
    <scope>NUCLEOTIDE SEQUENCE [LARGE SCALE GENOMIC DNA]</scope>
    <source>
        <strain evidence="3 4">ATCC 201684</strain>
    </source>
</reference>
<feature type="domain" description="EF-hand" evidence="2">
    <location>
        <begin position="57"/>
        <end position="92"/>
    </location>
</feature>
<dbReference type="Proteomes" id="UP000481153">
    <property type="component" value="Unassembled WGS sequence"/>
</dbReference>
<dbReference type="GO" id="GO:0005634">
    <property type="term" value="C:nucleus"/>
    <property type="evidence" value="ECO:0007669"/>
    <property type="project" value="TreeGrafter"/>
</dbReference>
<dbReference type="PANTHER" id="PTHR19972:SF10">
    <property type="entry name" value="CALBINDIN-32"/>
    <property type="match status" value="1"/>
</dbReference>